<evidence type="ECO:0000256" key="1">
    <source>
        <dbReference type="ARBA" id="ARBA00008072"/>
    </source>
</evidence>
<dbReference type="SMART" id="SM00829">
    <property type="entry name" value="PKS_ER"/>
    <property type="match status" value="1"/>
</dbReference>
<dbReference type="SUPFAM" id="SSF50129">
    <property type="entry name" value="GroES-like"/>
    <property type="match status" value="1"/>
</dbReference>
<proteinExistence type="inferred from homology"/>
<feature type="domain" description="Enoyl reductase (ER)" evidence="5">
    <location>
        <begin position="7"/>
        <end position="262"/>
    </location>
</feature>
<organism evidence="6">
    <name type="scientific">Chaetomium olivaceum</name>
    <dbReference type="NCBI Taxonomy" id="1087732"/>
    <lineage>
        <taxon>Eukaryota</taxon>
        <taxon>Fungi</taxon>
        <taxon>Dikarya</taxon>
        <taxon>Ascomycota</taxon>
        <taxon>Pezizomycotina</taxon>
        <taxon>Sordariomycetes</taxon>
        <taxon>Sordariomycetidae</taxon>
        <taxon>Sordariales</taxon>
        <taxon>Chaetomiaceae</taxon>
        <taxon>Chaetomium</taxon>
    </lineage>
</organism>
<sequence>MSHRKPENHLHLPQNAMINRSHQLESAGVGSDFSGTIIQLGEGVSLETYGVKVGDRVAGAAHASNRLEPQGGAFAEYIAVCADQIWRVPDEMAFPQAAAIGLSGFRVITTCSPANFTLVESYGAEKAFDYHSPTVMESIRAYTNNSLSAKSLRQCYASIGRAGGRYVGFELVPDELTEIRKAVQASWVLGIRMFGTEIALDGGYGSPANPELRVWGCELFKRLEKLIWEGKIRPHPVELDDKSVVTAEHSVRHNSFASPQIVLDLSRRVCVVVRRPNGVVYGVAVLIAIDLCSKAPIPVLHGRTGGGHSAELVIWRKQPKEMLNGVERRFYRIGTRGARVVGGWKL</sequence>
<evidence type="ECO:0000259" key="5">
    <source>
        <dbReference type="SMART" id="SM00829"/>
    </source>
</evidence>
<dbReference type="GO" id="GO:0016651">
    <property type="term" value="F:oxidoreductase activity, acting on NAD(P)H"/>
    <property type="evidence" value="ECO:0007669"/>
    <property type="project" value="InterPro"/>
</dbReference>
<dbReference type="InterPro" id="IPR036291">
    <property type="entry name" value="NAD(P)-bd_dom_sf"/>
</dbReference>
<evidence type="ECO:0000256" key="2">
    <source>
        <dbReference type="ARBA" id="ARBA00022741"/>
    </source>
</evidence>
<dbReference type="Gene3D" id="3.90.180.10">
    <property type="entry name" value="Medium-chain alcohol dehydrogenases, catalytic domain"/>
    <property type="match status" value="1"/>
</dbReference>
<name>A0A6M6CAT9_9PEZI</name>
<keyword evidence="2" id="KW-0547">Nucleotide-binding</keyword>
<evidence type="ECO:0000313" key="6">
    <source>
        <dbReference type="EMBL" id="QJX57336.1"/>
    </source>
</evidence>
<dbReference type="InterPro" id="IPR047122">
    <property type="entry name" value="Trans-enoyl_RdTase-like"/>
</dbReference>
<gene>
    <name evidence="6" type="primary">chaC</name>
</gene>
<keyword evidence="3" id="KW-0521">NADP</keyword>
<evidence type="ECO:0000256" key="4">
    <source>
        <dbReference type="ARBA" id="ARBA00023002"/>
    </source>
</evidence>
<reference evidence="6" key="1">
    <citation type="submission" date="2019-09" db="EMBL/GenBank/DDBJ databases">
        <authorList>
            <person name="Wang X."/>
            <person name="Zhao L."/>
            <person name="Qi J."/>
            <person name="Xia X."/>
        </authorList>
    </citation>
    <scope>NUCLEOTIDE SEQUENCE</scope>
    <source>
        <strain evidence="6">SD-80A</strain>
    </source>
</reference>
<accession>A0A6M6CAT9</accession>
<dbReference type="GO" id="GO:0000166">
    <property type="term" value="F:nucleotide binding"/>
    <property type="evidence" value="ECO:0007669"/>
    <property type="project" value="UniProtKB-KW"/>
</dbReference>
<dbReference type="InterPro" id="IPR020843">
    <property type="entry name" value="ER"/>
</dbReference>
<dbReference type="AlphaFoldDB" id="A0A6M6CAT9"/>
<keyword evidence="4" id="KW-0560">Oxidoreductase</keyword>
<dbReference type="PANTHER" id="PTHR45348">
    <property type="entry name" value="HYPOTHETICAL OXIDOREDUCTASE (EUROFUNG)"/>
    <property type="match status" value="1"/>
</dbReference>
<dbReference type="Pfam" id="PF08240">
    <property type="entry name" value="ADH_N"/>
    <property type="match status" value="1"/>
</dbReference>
<dbReference type="Gene3D" id="3.40.50.720">
    <property type="entry name" value="NAD(P)-binding Rossmann-like Domain"/>
    <property type="match status" value="1"/>
</dbReference>
<dbReference type="EMBL" id="MN432487">
    <property type="protein sequence ID" value="QJX57336.1"/>
    <property type="molecule type" value="Genomic_DNA"/>
</dbReference>
<dbReference type="InterPro" id="IPR011032">
    <property type="entry name" value="GroES-like_sf"/>
</dbReference>
<evidence type="ECO:0000256" key="3">
    <source>
        <dbReference type="ARBA" id="ARBA00022857"/>
    </source>
</evidence>
<dbReference type="SUPFAM" id="SSF51735">
    <property type="entry name" value="NAD(P)-binding Rossmann-fold domains"/>
    <property type="match status" value="1"/>
</dbReference>
<dbReference type="PANTHER" id="PTHR45348:SF1">
    <property type="entry name" value="TRANS-ENOYL REDUCTASE STHE"/>
    <property type="match status" value="1"/>
</dbReference>
<comment type="similarity">
    <text evidence="1">Belongs to the zinc-containing alcohol dehydrogenase family.</text>
</comment>
<dbReference type="InterPro" id="IPR013154">
    <property type="entry name" value="ADH-like_N"/>
</dbReference>
<protein>
    <submittedName>
        <fullName evidence="6">ChaC</fullName>
    </submittedName>
</protein>